<protein>
    <submittedName>
        <fullName evidence="2">Putative flavoprotein</fullName>
    </submittedName>
</protein>
<dbReference type="EMBL" id="CP014796">
    <property type="protein sequence ID" value="APX24258.1"/>
    <property type="molecule type" value="Genomic_DNA"/>
</dbReference>
<dbReference type="KEGG" id="tpro:Ga0080559_TMP3462"/>
<feature type="domain" description="NADPH-dependent FMN reductase-like" evidence="1">
    <location>
        <begin position="2"/>
        <end position="141"/>
    </location>
</feature>
<reference evidence="2 3" key="1">
    <citation type="submission" date="2016-03" db="EMBL/GenBank/DDBJ databases">
        <title>Deep-sea bacteria in the southern Pacific.</title>
        <authorList>
            <person name="Tang K."/>
        </authorList>
    </citation>
    <scope>NUCLEOTIDE SEQUENCE [LARGE SCALE GENOMIC DNA]</scope>
    <source>
        <strain evidence="2 3">JLT2016</strain>
    </source>
</reference>
<dbReference type="Pfam" id="PF03358">
    <property type="entry name" value="FMN_red"/>
    <property type="match status" value="1"/>
</dbReference>
<dbReference type="Proteomes" id="UP000186559">
    <property type="component" value="Chromosome"/>
</dbReference>
<sequence length="183" mass="19226">MTRIMGLSGSLRRLSFNTGLLHAAAELAPEGVTLEPHTIHGVPLYDADLEADGTPEPVLALRRALEASDGLLLVTPEYNNSIPGVFKNAVDWMASGPGADLFRGKPVAIVGASPGGFGTMLSQNAWLPVLRALGTRPWCEGRMLVSKAGGLFDDTGRLTDAATRERLAGFVAGFAREIDEGAG</sequence>
<gene>
    <name evidence="2" type="ORF">Ga0080559_TMP3462</name>
</gene>
<dbReference type="Gene3D" id="3.40.50.360">
    <property type="match status" value="1"/>
</dbReference>
<dbReference type="GO" id="GO:0016491">
    <property type="term" value="F:oxidoreductase activity"/>
    <property type="evidence" value="ECO:0007669"/>
    <property type="project" value="InterPro"/>
</dbReference>
<dbReference type="SUPFAM" id="SSF52218">
    <property type="entry name" value="Flavoproteins"/>
    <property type="match status" value="1"/>
</dbReference>
<dbReference type="STRING" id="1229727.Ga0080559_TMP3462"/>
<accession>A0A1U7D819</accession>
<dbReference type="InterPro" id="IPR050712">
    <property type="entry name" value="NAD(P)H-dep_reductase"/>
</dbReference>
<name>A0A1U7D819_9RHOB</name>
<evidence type="ECO:0000313" key="2">
    <source>
        <dbReference type="EMBL" id="APX24258.1"/>
    </source>
</evidence>
<evidence type="ECO:0000313" key="3">
    <source>
        <dbReference type="Proteomes" id="UP000186559"/>
    </source>
</evidence>
<proteinExistence type="predicted"/>
<dbReference type="PANTHER" id="PTHR30543">
    <property type="entry name" value="CHROMATE REDUCTASE"/>
    <property type="match status" value="1"/>
</dbReference>
<dbReference type="RefSeq" id="WP_076624161.1">
    <property type="nucleotide sequence ID" value="NZ_BMEW01000001.1"/>
</dbReference>
<dbReference type="InterPro" id="IPR029039">
    <property type="entry name" value="Flavoprotein-like_sf"/>
</dbReference>
<evidence type="ECO:0000259" key="1">
    <source>
        <dbReference type="Pfam" id="PF03358"/>
    </source>
</evidence>
<dbReference type="GO" id="GO:0005829">
    <property type="term" value="C:cytosol"/>
    <property type="evidence" value="ECO:0007669"/>
    <property type="project" value="TreeGrafter"/>
</dbReference>
<dbReference type="AlphaFoldDB" id="A0A1U7D819"/>
<dbReference type="GO" id="GO:0010181">
    <property type="term" value="F:FMN binding"/>
    <property type="evidence" value="ECO:0007669"/>
    <property type="project" value="TreeGrafter"/>
</dbReference>
<organism evidence="2 3">
    <name type="scientific">Salipiger profundus</name>
    <dbReference type="NCBI Taxonomy" id="1229727"/>
    <lineage>
        <taxon>Bacteria</taxon>
        <taxon>Pseudomonadati</taxon>
        <taxon>Pseudomonadota</taxon>
        <taxon>Alphaproteobacteria</taxon>
        <taxon>Rhodobacterales</taxon>
        <taxon>Roseobacteraceae</taxon>
        <taxon>Salipiger</taxon>
    </lineage>
</organism>
<keyword evidence="3" id="KW-1185">Reference proteome</keyword>
<dbReference type="PANTHER" id="PTHR30543:SF21">
    <property type="entry name" value="NAD(P)H-DEPENDENT FMN REDUCTASE LOT6"/>
    <property type="match status" value="1"/>
</dbReference>
<dbReference type="OrthoDB" id="9812295at2"/>
<dbReference type="InterPro" id="IPR005025">
    <property type="entry name" value="FMN_Rdtase-like_dom"/>
</dbReference>